<dbReference type="CDD" id="cd16664">
    <property type="entry name" value="RING-Ubox_PUB"/>
    <property type="match status" value="1"/>
</dbReference>
<dbReference type="PROSITE" id="PS51698">
    <property type="entry name" value="U_BOX"/>
    <property type="match status" value="1"/>
</dbReference>
<evidence type="ECO:0000256" key="6">
    <source>
        <dbReference type="SAM" id="MobiDB-lite"/>
    </source>
</evidence>
<evidence type="ECO:0000256" key="1">
    <source>
        <dbReference type="ARBA" id="ARBA00004906"/>
    </source>
</evidence>
<feature type="region of interest" description="Disordered" evidence="6">
    <location>
        <begin position="100"/>
        <end position="127"/>
    </location>
</feature>
<feature type="coiled-coil region" evidence="5">
    <location>
        <begin position="137"/>
        <end position="191"/>
    </location>
</feature>
<keyword evidence="9" id="KW-1185">Reference proteome</keyword>
<dbReference type="PANTHER" id="PTHR23315:SF253">
    <property type="entry name" value="U-BOX DOMAIN-CONTAINING PROTEIN 9"/>
    <property type="match status" value="1"/>
</dbReference>
<keyword evidence="5" id="KW-0175">Coiled coil</keyword>
<dbReference type="InterPro" id="IPR013083">
    <property type="entry name" value="Znf_RING/FYVE/PHD"/>
</dbReference>
<keyword evidence="2" id="KW-0808">Transferase</keyword>
<dbReference type="AlphaFoldDB" id="A0AAV0CCQ1"/>
<feature type="region of interest" description="Disordered" evidence="6">
    <location>
        <begin position="1"/>
        <end position="39"/>
    </location>
</feature>
<evidence type="ECO:0000313" key="8">
    <source>
        <dbReference type="EMBL" id="CAH9074247.1"/>
    </source>
</evidence>
<feature type="non-terminal residue" evidence="8">
    <location>
        <position position="369"/>
    </location>
</feature>
<evidence type="ECO:0000259" key="7">
    <source>
        <dbReference type="PROSITE" id="PS51698"/>
    </source>
</evidence>
<dbReference type="InterPro" id="IPR003613">
    <property type="entry name" value="Ubox_domain"/>
</dbReference>
<sequence length="369" mass="41966">MTTIGVGDECDSAVKEAEPKEELQRAVTKAESKEKSQKKVTIVEPKEELQSAVKKAESKEKSQKKVTIVEPKEELQRAVTKAESKEKSQKKVTIVEPKEDLQSAVTKSEPKEELQKAVTEAEPKEESQRTVTIVESKEELQRSVKEAELKAELQRAVKEIISSIDINVAAIDRAERALRSLRTLIEKKRLSSVVISAPDEFRCYLSKKIMKHPVLIANGQTYERSFIQEWFKSEKKTCPRTQQELSHTDLIPNLLVQEMISDWCKSNSIHLQDKVELQGMTEADRNNLHSLLQRISSGLSAQRDAAKELRMLTRSMHPFRALFGESENLIPQLISPLCETIIQEELQEDIITTLFNISLHDDNKKLIAE</sequence>
<keyword evidence="3" id="KW-0677">Repeat</keyword>
<dbReference type="Gene3D" id="3.30.40.10">
    <property type="entry name" value="Zinc/RING finger domain, C3HC4 (zinc finger)"/>
    <property type="match status" value="1"/>
</dbReference>
<evidence type="ECO:0000313" key="9">
    <source>
        <dbReference type="Proteomes" id="UP001152523"/>
    </source>
</evidence>
<dbReference type="InterPro" id="IPR000225">
    <property type="entry name" value="Armadillo"/>
</dbReference>
<accession>A0AAV0CCQ1</accession>
<dbReference type="GO" id="GO:0004842">
    <property type="term" value="F:ubiquitin-protein transferase activity"/>
    <property type="evidence" value="ECO:0007669"/>
    <property type="project" value="InterPro"/>
</dbReference>
<evidence type="ECO:0000256" key="5">
    <source>
        <dbReference type="SAM" id="Coils"/>
    </source>
</evidence>
<evidence type="ECO:0000256" key="3">
    <source>
        <dbReference type="ARBA" id="ARBA00022737"/>
    </source>
</evidence>
<protein>
    <recommendedName>
        <fullName evidence="7">U-box domain-containing protein</fullName>
    </recommendedName>
</protein>
<organism evidence="8 9">
    <name type="scientific">Cuscuta epithymum</name>
    <dbReference type="NCBI Taxonomy" id="186058"/>
    <lineage>
        <taxon>Eukaryota</taxon>
        <taxon>Viridiplantae</taxon>
        <taxon>Streptophyta</taxon>
        <taxon>Embryophyta</taxon>
        <taxon>Tracheophyta</taxon>
        <taxon>Spermatophyta</taxon>
        <taxon>Magnoliopsida</taxon>
        <taxon>eudicotyledons</taxon>
        <taxon>Gunneridae</taxon>
        <taxon>Pentapetalae</taxon>
        <taxon>asterids</taxon>
        <taxon>lamiids</taxon>
        <taxon>Solanales</taxon>
        <taxon>Convolvulaceae</taxon>
        <taxon>Cuscuteae</taxon>
        <taxon>Cuscuta</taxon>
        <taxon>Cuscuta subgen. Cuscuta</taxon>
    </lineage>
</organism>
<gene>
    <name evidence="8" type="ORF">CEPIT_LOCUS4974</name>
</gene>
<dbReference type="EMBL" id="CAMAPF010000026">
    <property type="protein sequence ID" value="CAH9074247.1"/>
    <property type="molecule type" value="Genomic_DNA"/>
</dbReference>
<feature type="compositionally biased region" description="Basic and acidic residues" evidence="6">
    <location>
        <begin position="108"/>
        <end position="127"/>
    </location>
</feature>
<dbReference type="GO" id="GO:0016567">
    <property type="term" value="P:protein ubiquitination"/>
    <property type="evidence" value="ECO:0007669"/>
    <property type="project" value="InterPro"/>
</dbReference>
<dbReference type="PROSITE" id="PS50176">
    <property type="entry name" value="ARM_REPEAT"/>
    <property type="match status" value="1"/>
</dbReference>
<evidence type="ECO:0000256" key="2">
    <source>
        <dbReference type="ARBA" id="ARBA00022679"/>
    </source>
</evidence>
<evidence type="ECO:0000256" key="4">
    <source>
        <dbReference type="PROSITE-ProRule" id="PRU00259"/>
    </source>
</evidence>
<feature type="domain" description="U-box" evidence="7">
    <location>
        <begin position="196"/>
        <end position="270"/>
    </location>
</feature>
<feature type="repeat" description="ARM" evidence="4">
    <location>
        <begin position="328"/>
        <end position="369"/>
    </location>
</feature>
<comment type="caution">
    <text evidence="8">The sequence shown here is derived from an EMBL/GenBank/DDBJ whole genome shotgun (WGS) entry which is preliminary data.</text>
</comment>
<reference evidence="8" key="1">
    <citation type="submission" date="2022-07" db="EMBL/GenBank/DDBJ databases">
        <authorList>
            <person name="Macas J."/>
            <person name="Novak P."/>
            <person name="Neumann P."/>
        </authorList>
    </citation>
    <scope>NUCLEOTIDE SEQUENCE</scope>
</reference>
<dbReference type="PANTHER" id="PTHR23315">
    <property type="entry name" value="U BOX DOMAIN-CONTAINING"/>
    <property type="match status" value="1"/>
</dbReference>
<proteinExistence type="predicted"/>
<comment type="pathway">
    <text evidence="1">Protein modification; protein ubiquitination.</text>
</comment>
<feature type="compositionally biased region" description="Basic and acidic residues" evidence="6">
    <location>
        <begin position="12"/>
        <end position="37"/>
    </location>
</feature>
<dbReference type="Pfam" id="PF04564">
    <property type="entry name" value="U-box"/>
    <property type="match status" value="1"/>
</dbReference>
<dbReference type="Proteomes" id="UP001152523">
    <property type="component" value="Unassembled WGS sequence"/>
</dbReference>
<name>A0AAV0CCQ1_9ASTE</name>
<dbReference type="InterPro" id="IPR045210">
    <property type="entry name" value="RING-Ubox_PUB"/>
</dbReference>
<dbReference type="SUPFAM" id="SSF57850">
    <property type="entry name" value="RING/U-box"/>
    <property type="match status" value="1"/>
</dbReference>
<dbReference type="SMART" id="SM00504">
    <property type="entry name" value="Ubox"/>
    <property type="match status" value="1"/>
</dbReference>